<dbReference type="Proteomes" id="UP000523139">
    <property type="component" value="Unassembled WGS sequence"/>
</dbReference>
<dbReference type="InterPro" id="IPR051542">
    <property type="entry name" value="Hydrogenase_cytochrome"/>
</dbReference>
<keyword evidence="3 7" id="KW-0812">Transmembrane</keyword>
<dbReference type="RefSeq" id="WP_168888615.1">
    <property type="nucleotide sequence ID" value="NZ_JABAHY010000024.1"/>
</dbReference>
<dbReference type="InterPro" id="IPR016174">
    <property type="entry name" value="Di-haem_cyt_TM"/>
</dbReference>
<name>A0A7X8TM71_9MICC</name>
<reference evidence="9 10" key="1">
    <citation type="submission" date="2020-04" db="EMBL/GenBank/DDBJ databases">
        <title>Nesterenkonia sp. nov., isolated from marine sediment.</title>
        <authorList>
            <person name="Zhang G."/>
        </authorList>
    </citation>
    <scope>NUCLEOTIDE SEQUENCE [LARGE SCALE GENOMIC DNA]</scope>
    <source>
        <strain evidence="9 10">MY13</strain>
    </source>
</reference>
<organism evidence="9 10">
    <name type="scientific">Nesterenkonia sedimenti</name>
    <dbReference type="NCBI Taxonomy" id="1463632"/>
    <lineage>
        <taxon>Bacteria</taxon>
        <taxon>Bacillati</taxon>
        <taxon>Actinomycetota</taxon>
        <taxon>Actinomycetes</taxon>
        <taxon>Micrococcales</taxon>
        <taxon>Micrococcaceae</taxon>
        <taxon>Nesterenkonia</taxon>
    </lineage>
</organism>
<dbReference type="PANTHER" id="PTHR30485:SF1">
    <property type="entry name" value="CYTOCHROME YDHU-RELATED"/>
    <property type="match status" value="1"/>
</dbReference>
<evidence type="ECO:0000256" key="3">
    <source>
        <dbReference type="ARBA" id="ARBA00022692"/>
    </source>
</evidence>
<keyword evidence="10" id="KW-1185">Reference proteome</keyword>
<gene>
    <name evidence="9" type="ORF">HGQ17_14205</name>
</gene>
<protein>
    <recommendedName>
        <fullName evidence="8">Cytochrome b561 bacterial/Ni-hydrogenase domain-containing protein</fullName>
    </recommendedName>
</protein>
<sequence>MAPDPGHRRRGLPRTEEEAAARAAEAEQAQAEQEAPTTTETPASAPPVASGRYRRGLGGTPIPRAAEAVPAPTDHASQAPQESLGSTEASGDPARSAAPVADQPVAEEQEPVSAGDRPVKPGRRIGLGGTPVPRAAGEAEPKAEPEKSEPRRRGLGTPTPTPAEAKAETEQQGPPVEPVPAPTPAPAPATKQPAAQEATNYFGRSAKRWGLVAAVGVVGVVALAAAIVLGTQWFLGTSAGSDFLDRYPGQYSQPDAPDGYPWWLNWAHFFNAFLMALIIKTGIQIRGEARPQAYWTPKWNKKRKISLTIWLHQALDLLWVLNGVIFVVLLFATGYWTRVVPTSWEVFPNALSAGLQYASLDWPTNHDWAHYNSMQELAYFTTIFIAAPLAIATGVRMSGLWPADNQTLNRIFPTGLARAVHFPVMIYFVVFILVHIFLVFATGALRNLNLIYTGQDATNWTGFWLFAASLLVIIGGILATRALIVAPIASLFGRVGR</sequence>
<evidence type="ECO:0000259" key="8">
    <source>
        <dbReference type="Pfam" id="PF01292"/>
    </source>
</evidence>
<feature type="transmembrane region" description="Helical" evidence="7">
    <location>
        <begin position="419"/>
        <end position="443"/>
    </location>
</feature>
<feature type="compositionally biased region" description="Low complexity" evidence="6">
    <location>
        <begin position="21"/>
        <end position="47"/>
    </location>
</feature>
<feature type="compositionally biased region" description="Basic and acidic residues" evidence="6">
    <location>
        <begin position="137"/>
        <end position="152"/>
    </location>
</feature>
<feature type="compositionally biased region" description="Polar residues" evidence="6">
    <location>
        <begin position="75"/>
        <end position="89"/>
    </location>
</feature>
<keyword evidence="5 7" id="KW-0472">Membrane</keyword>
<evidence type="ECO:0000256" key="6">
    <source>
        <dbReference type="SAM" id="MobiDB-lite"/>
    </source>
</evidence>
<dbReference type="InterPro" id="IPR011577">
    <property type="entry name" value="Cyt_b561_bac/Ni-Hgenase"/>
</dbReference>
<evidence type="ECO:0000256" key="2">
    <source>
        <dbReference type="ARBA" id="ARBA00022475"/>
    </source>
</evidence>
<evidence type="ECO:0000256" key="7">
    <source>
        <dbReference type="SAM" id="Phobius"/>
    </source>
</evidence>
<dbReference type="GO" id="GO:0020037">
    <property type="term" value="F:heme binding"/>
    <property type="evidence" value="ECO:0007669"/>
    <property type="project" value="TreeGrafter"/>
</dbReference>
<dbReference type="Gene3D" id="1.20.950.20">
    <property type="entry name" value="Transmembrane di-heme cytochromes, Chain C"/>
    <property type="match status" value="1"/>
</dbReference>
<feature type="transmembrane region" description="Helical" evidence="7">
    <location>
        <begin position="209"/>
        <end position="235"/>
    </location>
</feature>
<dbReference type="Pfam" id="PF01292">
    <property type="entry name" value="Ni_hydr_CYTB"/>
    <property type="match status" value="1"/>
</dbReference>
<dbReference type="GO" id="GO:0005886">
    <property type="term" value="C:plasma membrane"/>
    <property type="evidence" value="ECO:0007669"/>
    <property type="project" value="UniProtKB-SubCell"/>
</dbReference>
<feature type="compositionally biased region" description="Pro residues" evidence="6">
    <location>
        <begin position="175"/>
        <end position="187"/>
    </location>
</feature>
<dbReference type="PANTHER" id="PTHR30485">
    <property type="entry name" value="NI/FE-HYDROGENASE 1 B-TYPE CYTOCHROME SUBUNIT"/>
    <property type="match status" value="1"/>
</dbReference>
<evidence type="ECO:0000256" key="5">
    <source>
        <dbReference type="ARBA" id="ARBA00023136"/>
    </source>
</evidence>
<feature type="region of interest" description="Disordered" evidence="6">
    <location>
        <begin position="1"/>
        <end position="196"/>
    </location>
</feature>
<dbReference type="AlphaFoldDB" id="A0A7X8TM71"/>
<evidence type="ECO:0000313" key="9">
    <source>
        <dbReference type="EMBL" id="NLS11129.1"/>
    </source>
</evidence>
<proteinExistence type="predicted"/>
<feature type="transmembrane region" description="Helical" evidence="7">
    <location>
        <begin position="377"/>
        <end position="398"/>
    </location>
</feature>
<feature type="transmembrane region" description="Helical" evidence="7">
    <location>
        <begin position="463"/>
        <end position="492"/>
    </location>
</feature>
<comment type="caution">
    <text evidence="9">The sequence shown here is derived from an EMBL/GenBank/DDBJ whole genome shotgun (WGS) entry which is preliminary data.</text>
</comment>
<dbReference type="GO" id="GO:0009055">
    <property type="term" value="F:electron transfer activity"/>
    <property type="evidence" value="ECO:0007669"/>
    <property type="project" value="InterPro"/>
</dbReference>
<dbReference type="SUPFAM" id="SSF81342">
    <property type="entry name" value="Transmembrane di-heme cytochromes"/>
    <property type="match status" value="1"/>
</dbReference>
<accession>A0A7X8TM71</accession>
<evidence type="ECO:0000256" key="1">
    <source>
        <dbReference type="ARBA" id="ARBA00004651"/>
    </source>
</evidence>
<evidence type="ECO:0000313" key="10">
    <source>
        <dbReference type="Proteomes" id="UP000523139"/>
    </source>
</evidence>
<dbReference type="EMBL" id="JABAHY010000024">
    <property type="protein sequence ID" value="NLS11129.1"/>
    <property type="molecule type" value="Genomic_DNA"/>
</dbReference>
<keyword evidence="2" id="KW-1003">Cell membrane</keyword>
<keyword evidence="4 7" id="KW-1133">Transmembrane helix</keyword>
<dbReference type="GO" id="GO:0022904">
    <property type="term" value="P:respiratory electron transport chain"/>
    <property type="evidence" value="ECO:0007669"/>
    <property type="project" value="InterPro"/>
</dbReference>
<comment type="subcellular location">
    <subcellularLocation>
        <location evidence="1">Cell membrane</location>
        <topology evidence="1">Multi-pass membrane protein</topology>
    </subcellularLocation>
</comment>
<evidence type="ECO:0000256" key="4">
    <source>
        <dbReference type="ARBA" id="ARBA00022989"/>
    </source>
</evidence>
<feature type="domain" description="Cytochrome b561 bacterial/Ni-hydrogenase" evidence="8">
    <location>
        <begin position="260"/>
        <end position="445"/>
    </location>
</feature>
<feature type="transmembrane region" description="Helical" evidence="7">
    <location>
        <begin position="260"/>
        <end position="279"/>
    </location>
</feature>
<feature type="transmembrane region" description="Helical" evidence="7">
    <location>
        <begin position="309"/>
        <end position="336"/>
    </location>
</feature>